<keyword evidence="2" id="KW-1185">Reference proteome</keyword>
<name>A0ABQ8J0E0_DERPT</name>
<evidence type="ECO:0000313" key="2">
    <source>
        <dbReference type="Proteomes" id="UP000887458"/>
    </source>
</evidence>
<comment type="caution">
    <text evidence="1">The sequence shown here is derived from an EMBL/GenBank/DDBJ whole genome shotgun (WGS) entry which is preliminary data.</text>
</comment>
<dbReference type="Proteomes" id="UP000887458">
    <property type="component" value="Unassembled WGS sequence"/>
</dbReference>
<dbReference type="EMBL" id="NJHN03000095">
    <property type="protein sequence ID" value="KAH9415901.1"/>
    <property type="molecule type" value="Genomic_DNA"/>
</dbReference>
<protein>
    <submittedName>
        <fullName evidence="1">Uncharacterized protein</fullName>
    </submittedName>
</protein>
<organism evidence="1 2">
    <name type="scientific">Dermatophagoides pteronyssinus</name>
    <name type="common">European house dust mite</name>
    <dbReference type="NCBI Taxonomy" id="6956"/>
    <lineage>
        <taxon>Eukaryota</taxon>
        <taxon>Metazoa</taxon>
        <taxon>Ecdysozoa</taxon>
        <taxon>Arthropoda</taxon>
        <taxon>Chelicerata</taxon>
        <taxon>Arachnida</taxon>
        <taxon>Acari</taxon>
        <taxon>Acariformes</taxon>
        <taxon>Sarcoptiformes</taxon>
        <taxon>Astigmata</taxon>
        <taxon>Psoroptidia</taxon>
        <taxon>Analgoidea</taxon>
        <taxon>Pyroglyphidae</taxon>
        <taxon>Dermatophagoidinae</taxon>
        <taxon>Dermatophagoides</taxon>
    </lineage>
</organism>
<gene>
    <name evidence="1" type="ORF">DERP_000395</name>
</gene>
<evidence type="ECO:0000313" key="1">
    <source>
        <dbReference type="EMBL" id="KAH9415901.1"/>
    </source>
</evidence>
<sequence length="185" mass="20367">MITVRTITEHVAGMTMVNDCIELSVFDPPTPPLEPIEPEEAEIEFSDVNVREIVSNGGIVSPSMVKVANMYHVAGRKSTNSTKRCSRGEIFDEATSHSESIRGRYLSTKYLISHPFTSQASRRISATVELTVMNEFQFFGAIGTEDKLTLGANGNCLARVAFANVVVSNNIELILRATQQICKRV</sequence>
<accession>A0ABQ8J0E0</accession>
<reference evidence="1 2" key="2">
    <citation type="journal article" date="2022" name="Mol. Biol. Evol.">
        <title>Comparative Genomics Reveals Insights into the Divergent Evolution of Astigmatic Mites and Household Pest Adaptations.</title>
        <authorList>
            <person name="Xiong Q."/>
            <person name="Wan A.T."/>
            <person name="Liu X."/>
            <person name="Fung C.S."/>
            <person name="Xiao X."/>
            <person name="Malainual N."/>
            <person name="Hou J."/>
            <person name="Wang L."/>
            <person name="Wang M."/>
            <person name="Yang K.Y."/>
            <person name="Cui Y."/>
            <person name="Leung E.L."/>
            <person name="Nong W."/>
            <person name="Shin S.K."/>
            <person name="Au S.W."/>
            <person name="Jeong K.Y."/>
            <person name="Chew F.T."/>
            <person name="Hui J.H."/>
            <person name="Leung T.F."/>
            <person name="Tungtrongchitr A."/>
            <person name="Zhong N."/>
            <person name="Liu Z."/>
            <person name="Tsui S.K."/>
        </authorList>
    </citation>
    <scope>NUCLEOTIDE SEQUENCE [LARGE SCALE GENOMIC DNA]</scope>
    <source>
        <strain evidence="1">Derp</strain>
    </source>
</reference>
<proteinExistence type="predicted"/>
<reference evidence="1 2" key="1">
    <citation type="journal article" date="2018" name="J. Allergy Clin. Immunol.">
        <title>High-quality assembly of Dermatophagoides pteronyssinus genome and transcriptome reveals a wide range of novel allergens.</title>
        <authorList>
            <person name="Liu X.Y."/>
            <person name="Yang K.Y."/>
            <person name="Wang M.Q."/>
            <person name="Kwok J.S."/>
            <person name="Zeng X."/>
            <person name="Yang Z."/>
            <person name="Xiao X.J."/>
            <person name="Lau C.P."/>
            <person name="Li Y."/>
            <person name="Huang Z.M."/>
            <person name="Ba J.G."/>
            <person name="Yim A.K."/>
            <person name="Ouyang C.Y."/>
            <person name="Ngai S.M."/>
            <person name="Chan T.F."/>
            <person name="Leung E.L."/>
            <person name="Liu L."/>
            <person name="Liu Z.G."/>
            <person name="Tsui S.K."/>
        </authorList>
    </citation>
    <scope>NUCLEOTIDE SEQUENCE [LARGE SCALE GENOMIC DNA]</scope>
    <source>
        <strain evidence="1">Derp</strain>
    </source>
</reference>